<dbReference type="RefSeq" id="WP_256539955.1">
    <property type="nucleotide sequence ID" value="NZ_JANHOH010000004.1"/>
</dbReference>
<comment type="caution">
    <text evidence="2">The sequence shown here is derived from an EMBL/GenBank/DDBJ whole genome shotgun (WGS) entry which is preliminary data.</text>
</comment>
<accession>A0ABT1T6A1</accession>
<organism evidence="2 3">
    <name type="scientific">Mucilaginibacter aquariorum</name>
    <dbReference type="NCBI Taxonomy" id="2967225"/>
    <lineage>
        <taxon>Bacteria</taxon>
        <taxon>Pseudomonadati</taxon>
        <taxon>Bacteroidota</taxon>
        <taxon>Sphingobacteriia</taxon>
        <taxon>Sphingobacteriales</taxon>
        <taxon>Sphingobacteriaceae</taxon>
        <taxon>Mucilaginibacter</taxon>
    </lineage>
</organism>
<feature type="chain" id="PRO_5045130999" description="Macroglobulin domain-containing protein" evidence="1">
    <location>
        <begin position="29"/>
        <end position="930"/>
    </location>
</feature>
<reference evidence="2 3" key="1">
    <citation type="submission" date="2022-07" db="EMBL/GenBank/DDBJ databases">
        <title>Mucilaginibacter sp. JC4.</title>
        <authorList>
            <person name="Le V."/>
            <person name="Ko S.-R."/>
            <person name="Ahn C.-Y."/>
            <person name="Oh H.-M."/>
        </authorList>
    </citation>
    <scope>NUCLEOTIDE SEQUENCE [LARGE SCALE GENOMIC DNA]</scope>
    <source>
        <strain evidence="2 3">JC4</strain>
    </source>
</reference>
<evidence type="ECO:0000256" key="1">
    <source>
        <dbReference type="SAM" id="SignalP"/>
    </source>
</evidence>
<proteinExistence type="predicted"/>
<dbReference type="InterPro" id="IPR008969">
    <property type="entry name" value="CarboxyPept-like_regulatory"/>
</dbReference>
<protein>
    <recommendedName>
        <fullName evidence="4">Macroglobulin domain-containing protein</fullName>
    </recommendedName>
</protein>
<dbReference type="Gene3D" id="2.60.40.1930">
    <property type="match status" value="1"/>
</dbReference>
<gene>
    <name evidence="2" type="ORF">NPE20_17450</name>
</gene>
<feature type="signal peptide" evidence="1">
    <location>
        <begin position="1"/>
        <end position="28"/>
    </location>
</feature>
<evidence type="ECO:0000313" key="3">
    <source>
        <dbReference type="Proteomes" id="UP001204376"/>
    </source>
</evidence>
<dbReference type="EMBL" id="JANHOH010000004">
    <property type="protein sequence ID" value="MCQ6959766.1"/>
    <property type="molecule type" value="Genomic_DNA"/>
</dbReference>
<evidence type="ECO:0000313" key="2">
    <source>
        <dbReference type="EMBL" id="MCQ6959766.1"/>
    </source>
</evidence>
<name>A0ABT1T6A1_9SPHI</name>
<keyword evidence="3" id="KW-1185">Reference proteome</keyword>
<dbReference type="SUPFAM" id="SSF49464">
    <property type="entry name" value="Carboxypeptidase regulatory domain-like"/>
    <property type="match status" value="1"/>
</dbReference>
<dbReference type="Proteomes" id="UP001204376">
    <property type="component" value="Unassembled WGS sequence"/>
</dbReference>
<sequence>MFNTNRIAFVRGLLIAFILCSFIISASAQETPKAVISNIISTVNSRNASQAIEKIYLQTDKPAYQAGDTLRFKAYLLESITLKASKKSGIMYIEIANDSSKLIKRIMAPVDAITYGDIVLDEKDMPQGTYILRAYTSWMRNFDEAYIYSKPFYFSKVADNDWLINYNAHTEKSADAYKVQLGLKVNSLDAAPIGLREMQLKLTDGKRTWLKSNVNTDMEGLVNVNFELPEKADFKNLSLTMRDLRKGEGNRNLVMPLAFNRPQNIDLQFMPEGGSLVAGLPAYVAFKAINEDGRGTDVSGSIYNSKQEAVATFNSAHKGIGAFHMLPQAGEVYSAKIKLPDGSYKSFPLPTVKPSGFVLKVNNRFKSDSIVVFIAATPDIATSSNNYYLMAHTRGMVFYGALVKFDNGVAKLLINKRTLPGGILHLSVVGADKKTLNERMVFADYNSKLNISISANKAIYKQRDSVALNMKVTDVYGDPVEGSFSLAVTDDGQVKTDSLKNSSIMSYMLLTSDLKGGVEDPGYYEHSTDDAAKWQDLDRLLLAQGWAAYDWNEAFSAPKPMPYAAEPEFLITGRVTNVFNKPVANSRITLLSKKPLLVTDTVTNTNGIFTFKGILPSDTAVYFIQARNKKGKSNNVGIEMDEFKPPIFTPRAERLIPWYLNTDNSNLSIVKNQITLKQNYETITRGKVLKEVQIKSKRIVKGSKNLNGPGEADITIDDEQLQKAGRTTLRDLLYKNVKGFGPVANKFGVIYYRIRTQLVHIIIDGIDIAFLMPDGVRPYDYFNQYLDYYDAEEIKGIELMTKPANVSAYTSRFVDPMAIPWEHAFIEVTTRSGHGPFMKKAIGTYLYRPMPINIPKQFYSPKYSLDPIPNMTDIRSTIHWEPNIITDKDGKATISFYTADAPGKYTIIAEGADLDGNIGVKRQSISVEKR</sequence>
<keyword evidence="1" id="KW-0732">Signal</keyword>
<evidence type="ECO:0008006" key="4">
    <source>
        <dbReference type="Google" id="ProtNLM"/>
    </source>
</evidence>